<feature type="compositionally biased region" description="Low complexity" evidence="1">
    <location>
        <begin position="127"/>
        <end position="141"/>
    </location>
</feature>
<evidence type="ECO:0000313" key="3">
    <source>
        <dbReference type="Proteomes" id="UP000652761"/>
    </source>
</evidence>
<dbReference type="AlphaFoldDB" id="A0A843U637"/>
<reference evidence="2" key="1">
    <citation type="submission" date="2017-07" db="EMBL/GenBank/DDBJ databases">
        <title>Taro Niue Genome Assembly and Annotation.</title>
        <authorList>
            <person name="Atibalentja N."/>
            <person name="Keating K."/>
            <person name="Fields C.J."/>
        </authorList>
    </citation>
    <scope>NUCLEOTIDE SEQUENCE</scope>
    <source>
        <strain evidence="2">Niue_2</strain>
        <tissue evidence="2">Leaf</tissue>
    </source>
</reference>
<keyword evidence="3" id="KW-1185">Reference proteome</keyword>
<feature type="compositionally biased region" description="Polar residues" evidence="1">
    <location>
        <begin position="175"/>
        <end position="192"/>
    </location>
</feature>
<name>A0A843U637_COLES</name>
<dbReference type="InterPro" id="IPR034565">
    <property type="entry name" value="Put_cell_wall"/>
</dbReference>
<dbReference type="PANTHER" id="PTHR36733:SF1">
    <property type="entry name" value="CELL WALL PROTEIN-RELATED"/>
    <property type="match status" value="1"/>
</dbReference>
<dbReference type="PANTHER" id="PTHR36733">
    <property type="entry name" value="CELL WALL PROTEIN-RELATED"/>
    <property type="match status" value="1"/>
</dbReference>
<comment type="caution">
    <text evidence="2">The sequence shown here is derived from an EMBL/GenBank/DDBJ whole genome shotgun (WGS) entry which is preliminary data.</text>
</comment>
<evidence type="ECO:0000256" key="1">
    <source>
        <dbReference type="SAM" id="MobiDB-lite"/>
    </source>
</evidence>
<dbReference type="EMBL" id="NMUH01000363">
    <property type="protein sequence ID" value="MQL77726.1"/>
    <property type="molecule type" value="Genomic_DNA"/>
</dbReference>
<proteinExistence type="predicted"/>
<feature type="region of interest" description="Disordered" evidence="1">
    <location>
        <begin position="107"/>
        <end position="202"/>
    </location>
</feature>
<gene>
    <name evidence="2" type="ORF">Taro_010132</name>
</gene>
<organism evidence="2 3">
    <name type="scientific">Colocasia esculenta</name>
    <name type="common">Wild taro</name>
    <name type="synonym">Arum esculentum</name>
    <dbReference type="NCBI Taxonomy" id="4460"/>
    <lineage>
        <taxon>Eukaryota</taxon>
        <taxon>Viridiplantae</taxon>
        <taxon>Streptophyta</taxon>
        <taxon>Embryophyta</taxon>
        <taxon>Tracheophyta</taxon>
        <taxon>Spermatophyta</taxon>
        <taxon>Magnoliopsida</taxon>
        <taxon>Liliopsida</taxon>
        <taxon>Araceae</taxon>
        <taxon>Aroideae</taxon>
        <taxon>Colocasieae</taxon>
        <taxon>Colocasia</taxon>
    </lineage>
</organism>
<feature type="compositionally biased region" description="Polar residues" evidence="1">
    <location>
        <begin position="107"/>
        <end position="126"/>
    </location>
</feature>
<sequence length="267" mass="29245">MHGPTPPSPPPLRSTQSWSCHAFLTHRLFFTQYVSNFKYIKGNLHTSSIVTVISIDHQQERTNTLYLISPYICLLQMARSLKPSVLPLLLFVVLLTIAQVTLAVRPTSTTDPNNKKQQTQSTGLPNKQQQAEAQPAKKQLQTQSTGLPNKKQQPQTQSTGLPNKQQEAEAHPSKKQQAQTKPGSKGKQTVTNSDKKETECFDHEGTVLIPGIGRYMIGSMPQLPTIGGTLGNSVPAAMNGQYLPGNDDTFVPNPGYEVPNPFHGSVP</sequence>
<feature type="compositionally biased region" description="Basic and acidic residues" evidence="1">
    <location>
        <begin position="193"/>
        <end position="202"/>
    </location>
</feature>
<dbReference type="Proteomes" id="UP000652761">
    <property type="component" value="Unassembled WGS sequence"/>
</dbReference>
<protein>
    <submittedName>
        <fullName evidence="2">Uncharacterized protein</fullName>
    </submittedName>
</protein>
<feature type="compositionally biased region" description="Polar residues" evidence="1">
    <location>
        <begin position="142"/>
        <end position="165"/>
    </location>
</feature>
<dbReference type="OrthoDB" id="1931827at2759"/>
<evidence type="ECO:0000313" key="2">
    <source>
        <dbReference type="EMBL" id="MQL77726.1"/>
    </source>
</evidence>
<accession>A0A843U637</accession>